<evidence type="ECO:0000313" key="7">
    <source>
        <dbReference type="Proteomes" id="UP000178951"/>
    </source>
</evidence>
<evidence type="ECO:0000256" key="4">
    <source>
        <dbReference type="SAM" id="SignalP"/>
    </source>
</evidence>
<dbReference type="GO" id="GO:0009523">
    <property type="term" value="C:photosystem II"/>
    <property type="evidence" value="ECO:0007669"/>
    <property type="project" value="UniProtKB-KW"/>
</dbReference>
<feature type="signal peptide" evidence="4">
    <location>
        <begin position="1"/>
        <end position="23"/>
    </location>
</feature>
<dbReference type="Gene3D" id="2.130.10.10">
    <property type="entry name" value="YVTN repeat-like/Quinoprotein amine dehydrogenase"/>
    <property type="match status" value="1"/>
</dbReference>
<keyword evidence="4" id="KW-0732">Signal</keyword>
<dbReference type="AlphaFoldDB" id="A0A1F4TP62"/>
<feature type="chain" id="PRO_5009514622" description="Photosynthesis system II assembly factor Ycf48/Hcf136-like domain-containing protein" evidence="4">
    <location>
        <begin position="24"/>
        <end position="367"/>
    </location>
</feature>
<organism evidence="6 7">
    <name type="scientific">candidate division WOR-1 bacterium RIFOXYB2_FULL_48_7</name>
    <dbReference type="NCBI Taxonomy" id="1802583"/>
    <lineage>
        <taxon>Bacteria</taxon>
        <taxon>Bacillati</taxon>
        <taxon>Saganbacteria</taxon>
    </lineage>
</organism>
<dbReference type="PANTHER" id="PTHR47199:SF2">
    <property type="entry name" value="PHOTOSYSTEM II STABILITY_ASSEMBLY FACTOR HCF136, CHLOROPLASTIC"/>
    <property type="match status" value="1"/>
</dbReference>
<dbReference type="STRING" id="1802583.A2311_02780"/>
<feature type="domain" description="Photosynthesis system II assembly factor Ycf48/Hcf136-like" evidence="5">
    <location>
        <begin position="77"/>
        <end position="166"/>
    </location>
</feature>
<dbReference type="SUPFAM" id="SSF110296">
    <property type="entry name" value="Oligoxyloglucan reducing end-specific cellobiohydrolase"/>
    <property type="match status" value="1"/>
</dbReference>
<feature type="compositionally biased region" description="Low complexity" evidence="3">
    <location>
        <begin position="31"/>
        <end position="76"/>
    </location>
</feature>
<keyword evidence="1" id="KW-0602">Photosynthesis</keyword>
<evidence type="ECO:0000256" key="1">
    <source>
        <dbReference type="ARBA" id="ARBA00022531"/>
    </source>
</evidence>
<dbReference type="Pfam" id="PF14870">
    <property type="entry name" value="PSII_BNR"/>
    <property type="match status" value="1"/>
</dbReference>
<dbReference type="Proteomes" id="UP000178951">
    <property type="component" value="Unassembled WGS sequence"/>
</dbReference>
<evidence type="ECO:0000256" key="3">
    <source>
        <dbReference type="SAM" id="MobiDB-lite"/>
    </source>
</evidence>
<accession>A0A1F4TP62</accession>
<dbReference type="GO" id="GO:0015979">
    <property type="term" value="P:photosynthesis"/>
    <property type="evidence" value="ECO:0007669"/>
    <property type="project" value="UniProtKB-KW"/>
</dbReference>
<dbReference type="InterPro" id="IPR015943">
    <property type="entry name" value="WD40/YVTN_repeat-like_dom_sf"/>
</dbReference>
<keyword evidence="2" id="KW-0604">Photosystem II</keyword>
<dbReference type="PANTHER" id="PTHR47199">
    <property type="entry name" value="PHOTOSYSTEM II STABILITY/ASSEMBLY FACTOR HCF136, CHLOROPLASTIC"/>
    <property type="match status" value="1"/>
</dbReference>
<dbReference type="PROSITE" id="PS51257">
    <property type="entry name" value="PROKAR_LIPOPROTEIN"/>
    <property type="match status" value="1"/>
</dbReference>
<dbReference type="EMBL" id="MEUF01000053">
    <property type="protein sequence ID" value="OGC33863.1"/>
    <property type="molecule type" value="Genomic_DNA"/>
</dbReference>
<protein>
    <recommendedName>
        <fullName evidence="5">Photosynthesis system II assembly factor Ycf48/Hcf136-like domain-containing protein</fullName>
    </recommendedName>
</protein>
<evidence type="ECO:0000259" key="5">
    <source>
        <dbReference type="Pfam" id="PF14870"/>
    </source>
</evidence>
<gene>
    <name evidence="6" type="ORF">A2311_02780</name>
</gene>
<evidence type="ECO:0000256" key="2">
    <source>
        <dbReference type="ARBA" id="ARBA00023276"/>
    </source>
</evidence>
<dbReference type="InterPro" id="IPR028203">
    <property type="entry name" value="PSII_CF48-like_dom"/>
</dbReference>
<name>A0A1F4TP62_UNCSA</name>
<feature type="region of interest" description="Disordered" evidence="3">
    <location>
        <begin position="31"/>
        <end position="80"/>
    </location>
</feature>
<comment type="caution">
    <text evidence="6">The sequence shown here is derived from an EMBL/GenBank/DDBJ whole genome shotgun (WGS) entry which is preliminary data.</text>
</comment>
<sequence>MRPVFIVGWALAVAMLGMSIVSCGEVVTSDTTTTTAVTTTTTTTTPAGSTTSTTTSPTTTSGGATTTTTSASTTTTQPSYWSSVNSGTSNTLMGGFFLSGGVYGWLVGDNSTILATINGGQSWLDYGNDAGITLTGVCFHNSREGTVVGASGYIGITSDGGDSWTNKTQPGISNYFNSVAVDDDSTEIIVGNGGKILVSTDGGVNWADRSISGGDYKSVKWDGGNFSIVGSGETVLFGTADASGVYFTRRVYEQTDQPLVAVAAHPGVGGTSIIIGTNEAWTTFDGWATVVASGEFFWMNAAGVAFPGNGKAWVVGGTGKIAGWNGSGWVTEESGTTSALYGVIFPSTQEGWAFGYQGKLLKYSLTN</sequence>
<reference evidence="6 7" key="1">
    <citation type="journal article" date="2016" name="Nat. Commun.">
        <title>Thousands of microbial genomes shed light on interconnected biogeochemical processes in an aquifer system.</title>
        <authorList>
            <person name="Anantharaman K."/>
            <person name="Brown C.T."/>
            <person name="Hug L.A."/>
            <person name="Sharon I."/>
            <person name="Castelle C.J."/>
            <person name="Probst A.J."/>
            <person name="Thomas B.C."/>
            <person name="Singh A."/>
            <person name="Wilkins M.J."/>
            <person name="Karaoz U."/>
            <person name="Brodie E.L."/>
            <person name="Williams K.H."/>
            <person name="Hubbard S.S."/>
            <person name="Banfield J.F."/>
        </authorList>
    </citation>
    <scope>NUCLEOTIDE SEQUENCE [LARGE SCALE GENOMIC DNA]</scope>
</reference>
<evidence type="ECO:0000313" key="6">
    <source>
        <dbReference type="EMBL" id="OGC33863.1"/>
    </source>
</evidence>
<proteinExistence type="predicted"/>